<proteinExistence type="predicted"/>
<evidence type="ECO:0000313" key="2">
    <source>
        <dbReference type="EMBL" id="CEK91247.1"/>
    </source>
</evidence>
<dbReference type="AlphaFoldDB" id="A0A0B7BED0"/>
<sequence>MLYLANRSSIKPAMPNSKKAENDERKRALELGPEDLIELACDLYTPELIELACVLFG</sequence>
<gene>
    <name evidence="2" type="primary">ORF181756</name>
</gene>
<name>A0A0B7BED0_9EUPU</name>
<protein>
    <submittedName>
        <fullName evidence="2">Uncharacterized protein</fullName>
    </submittedName>
</protein>
<accession>A0A0B7BED0</accession>
<evidence type="ECO:0000256" key="1">
    <source>
        <dbReference type="SAM" id="MobiDB-lite"/>
    </source>
</evidence>
<reference evidence="2" key="1">
    <citation type="submission" date="2014-12" db="EMBL/GenBank/DDBJ databases">
        <title>Insight into the proteome of Arion vulgaris.</title>
        <authorList>
            <person name="Aradska J."/>
            <person name="Bulat T."/>
            <person name="Smidak R."/>
            <person name="Sarate P."/>
            <person name="Gangsoo J."/>
            <person name="Sialana F."/>
            <person name="Bilban M."/>
            <person name="Lubec G."/>
        </authorList>
    </citation>
    <scope>NUCLEOTIDE SEQUENCE</scope>
    <source>
        <tissue evidence="2">Skin</tissue>
    </source>
</reference>
<feature type="region of interest" description="Disordered" evidence="1">
    <location>
        <begin position="1"/>
        <end position="24"/>
    </location>
</feature>
<organism evidence="2">
    <name type="scientific">Arion vulgaris</name>
    <dbReference type="NCBI Taxonomy" id="1028688"/>
    <lineage>
        <taxon>Eukaryota</taxon>
        <taxon>Metazoa</taxon>
        <taxon>Spiralia</taxon>
        <taxon>Lophotrochozoa</taxon>
        <taxon>Mollusca</taxon>
        <taxon>Gastropoda</taxon>
        <taxon>Heterobranchia</taxon>
        <taxon>Euthyneura</taxon>
        <taxon>Panpulmonata</taxon>
        <taxon>Eupulmonata</taxon>
        <taxon>Stylommatophora</taxon>
        <taxon>Helicina</taxon>
        <taxon>Arionoidea</taxon>
        <taxon>Arionidae</taxon>
        <taxon>Arion</taxon>
    </lineage>
</organism>
<dbReference type="EMBL" id="HACG01044382">
    <property type="protein sequence ID" value="CEK91247.1"/>
    <property type="molecule type" value="Transcribed_RNA"/>
</dbReference>